<dbReference type="Pfam" id="PF07719">
    <property type="entry name" value="TPR_2"/>
    <property type="match status" value="1"/>
</dbReference>
<evidence type="ECO:0000256" key="1">
    <source>
        <dbReference type="ARBA" id="ARBA00022737"/>
    </source>
</evidence>
<dbReference type="InterPro" id="IPR011990">
    <property type="entry name" value="TPR-like_helical_dom_sf"/>
</dbReference>
<sequence length="386" mass="43598">MSARILCCLLLPLLVSCASTSERVNQTSVSSLFHDEIFNPVSGLPSSQEVFSLPPGVAQELKRAYDRQRTLPGGDNELAHSWLSSQLAAADGGFSYQDNNTRIAADTYYDRAGNCMSLVVLATAMADALGVAVDFQDVLVQPVWDRQGDFYLVNGHVNLRLLPPSEANVVHLRGPILVDFLPERAVRGYDRVRINRSMLLAMFYNNLAAEALIDGDHDKAYGLIRLSLAQSNTFVPALNTLAILYRYHQREDLAEEVYREALKQEPENMTTLYNLALILSAQDRLDEWAEVHKVLELARIRNPYYYYDMAEQALSEHEYQQAVNWFLQAVEKADYRHEFYFGLSQAYWASGNPKKARQSMEKALALSGDDGDKRRYQAKLNAMANR</sequence>
<evidence type="ECO:0000313" key="6">
    <source>
        <dbReference type="Proteomes" id="UP000596252"/>
    </source>
</evidence>
<keyword evidence="1" id="KW-0677">Repeat</keyword>
<dbReference type="Pfam" id="PF13432">
    <property type="entry name" value="TPR_16"/>
    <property type="match status" value="1"/>
</dbReference>
<keyword evidence="4" id="KW-0732">Signal</keyword>
<protein>
    <submittedName>
        <fullName evidence="5">Tetratricopeptide repeat protein</fullName>
    </submittedName>
</protein>
<organism evidence="5 6">
    <name type="scientific">Shewanella litorisediminis</name>
    <dbReference type="NCBI Taxonomy" id="1173586"/>
    <lineage>
        <taxon>Bacteria</taxon>
        <taxon>Pseudomonadati</taxon>
        <taxon>Pseudomonadota</taxon>
        <taxon>Gammaproteobacteria</taxon>
        <taxon>Alteromonadales</taxon>
        <taxon>Shewanellaceae</taxon>
        <taxon>Shewanella</taxon>
    </lineage>
</organism>
<dbReference type="PROSITE" id="PS50005">
    <property type="entry name" value="TPR"/>
    <property type="match status" value="2"/>
</dbReference>
<accession>A0ABX7G532</accession>
<feature type="repeat" description="TPR" evidence="3">
    <location>
        <begin position="337"/>
        <end position="370"/>
    </location>
</feature>
<evidence type="ECO:0000313" key="5">
    <source>
        <dbReference type="EMBL" id="QRH02416.1"/>
    </source>
</evidence>
<dbReference type="SUPFAM" id="SSF48452">
    <property type="entry name" value="TPR-like"/>
    <property type="match status" value="1"/>
</dbReference>
<reference evidence="5 6" key="1">
    <citation type="journal article" date="2012" name="Antonie Van Leeuwenhoek">
        <title>Shewanella litorisediminis sp. nov., a gammaproteobacterium isolated from a tidal flat sediment.</title>
        <authorList>
            <person name="Lee M.H."/>
            <person name="Yoon J.H."/>
        </authorList>
    </citation>
    <scope>NUCLEOTIDE SEQUENCE [LARGE SCALE GENOMIC DNA]</scope>
    <source>
        <strain evidence="5 6">SMK1-12</strain>
    </source>
</reference>
<dbReference type="Proteomes" id="UP000596252">
    <property type="component" value="Chromosome"/>
</dbReference>
<evidence type="ECO:0000256" key="3">
    <source>
        <dbReference type="PROSITE-ProRule" id="PRU00339"/>
    </source>
</evidence>
<keyword evidence="6" id="KW-1185">Reference proteome</keyword>
<dbReference type="PANTHER" id="PTHR45586">
    <property type="entry name" value="TPR REPEAT-CONTAINING PROTEIN PA4667"/>
    <property type="match status" value="1"/>
</dbReference>
<dbReference type="PROSITE" id="PS51257">
    <property type="entry name" value="PROKAR_LIPOPROTEIN"/>
    <property type="match status" value="1"/>
</dbReference>
<dbReference type="InterPro" id="IPR051012">
    <property type="entry name" value="CellSynth/LPSAsmb/PSIAsmb"/>
</dbReference>
<name>A0ABX7G532_9GAMM</name>
<evidence type="ECO:0000256" key="2">
    <source>
        <dbReference type="ARBA" id="ARBA00022803"/>
    </source>
</evidence>
<gene>
    <name evidence="5" type="ORF">JQC75_03035</name>
</gene>
<dbReference type="InterPro" id="IPR019734">
    <property type="entry name" value="TPR_rpt"/>
</dbReference>
<dbReference type="RefSeq" id="WP_203326027.1">
    <property type="nucleotide sequence ID" value="NZ_CP069213.1"/>
</dbReference>
<feature type="signal peptide" evidence="4">
    <location>
        <begin position="1"/>
        <end position="18"/>
    </location>
</feature>
<dbReference type="InterPro" id="IPR013105">
    <property type="entry name" value="TPR_2"/>
</dbReference>
<dbReference type="SMART" id="SM00028">
    <property type="entry name" value="TPR"/>
    <property type="match status" value="4"/>
</dbReference>
<feature type="chain" id="PRO_5046680266" evidence="4">
    <location>
        <begin position="19"/>
        <end position="386"/>
    </location>
</feature>
<evidence type="ECO:0000256" key="4">
    <source>
        <dbReference type="SAM" id="SignalP"/>
    </source>
</evidence>
<keyword evidence="2 3" id="KW-0802">TPR repeat</keyword>
<feature type="repeat" description="TPR" evidence="3">
    <location>
        <begin position="235"/>
        <end position="268"/>
    </location>
</feature>
<dbReference type="Gene3D" id="1.25.40.10">
    <property type="entry name" value="Tetratricopeptide repeat domain"/>
    <property type="match status" value="2"/>
</dbReference>
<dbReference type="EMBL" id="CP069213">
    <property type="protein sequence ID" value="QRH02416.1"/>
    <property type="molecule type" value="Genomic_DNA"/>
</dbReference>
<dbReference type="PANTHER" id="PTHR45586:SF1">
    <property type="entry name" value="LIPOPOLYSACCHARIDE ASSEMBLY PROTEIN B"/>
    <property type="match status" value="1"/>
</dbReference>
<proteinExistence type="predicted"/>